<keyword evidence="1" id="KW-0812">Transmembrane</keyword>
<evidence type="ECO:0000313" key="7">
    <source>
        <dbReference type="Proteomes" id="UP001432161"/>
    </source>
</evidence>
<dbReference type="Proteomes" id="UP001432161">
    <property type="component" value="Chromosome"/>
</dbReference>
<organism evidence="4 6">
    <name type="scientific">Streptomyces griseoaurantiacus</name>
    <dbReference type="NCBI Taxonomy" id="68213"/>
    <lineage>
        <taxon>Bacteria</taxon>
        <taxon>Bacillati</taxon>
        <taxon>Actinomycetota</taxon>
        <taxon>Actinomycetes</taxon>
        <taxon>Kitasatosporales</taxon>
        <taxon>Streptomycetaceae</taxon>
        <taxon>Streptomyces</taxon>
        <taxon>Streptomyces aurantiacus group</taxon>
    </lineage>
</organism>
<dbReference type="Pfam" id="PF18181">
    <property type="entry name" value="SLATT_1"/>
    <property type="match status" value="1"/>
</dbReference>
<name>A0A1G7C3F0_9ACTN</name>
<dbReference type="EMBL" id="FNAX01000001">
    <property type="protein sequence ID" value="SDE33300.1"/>
    <property type="molecule type" value="Genomic_DNA"/>
</dbReference>
<dbReference type="AlphaFoldDB" id="A0A1G7C3F0"/>
<proteinExistence type="predicted"/>
<evidence type="ECO:0000313" key="4">
    <source>
        <dbReference type="EMBL" id="SDE33300.1"/>
    </source>
</evidence>
<dbReference type="InterPro" id="IPR041116">
    <property type="entry name" value="SLATT_3"/>
</dbReference>
<evidence type="ECO:0000259" key="2">
    <source>
        <dbReference type="Pfam" id="PF18181"/>
    </source>
</evidence>
<dbReference type="Pfam" id="PF18184">
    <property type="entry name" value="SLATT_3"/>
    <property type="match status" value="1"/>
</dbReference>
<dbReference type="NCBIfam" id="NF033610">
    <property type="entry name" value="SLATT_3"/>
    <property type="match status" value="1"/>
</dbReference>
<keyword evidence="1" id="KW-0472">Membrane</keyword>
<evidence type="ECO:0000313" key="5">
    <source>
        <dbReference type="EMBL" id="WUR39785.1"/>
    </source>
</evidence>
<reference evidence="4 6" key="1">
    <citation type="submission" date="2016-10" db="EMBL/GenBank/DDBJ databases">
        <authorList>
            <person name="de Groot N.N."/>
        </authorList>
    </citation>
    <scope>NUCLEOTIDE SEQUENCE [LARGE SCALE GENOMIC DNA]</scope>
    <source>
        <strain evidence="4 6">CGMCC 4.1859</strain>
    </source>
</reference>
<evidence type="ECO:0000259" key="3">
    <source>
        <dbReference type="Pfam" id="PF18184"/>
    </source>
</evidence>
<feature type="domain" description="SMODS and SLOG-associating 2TM effector" evidence="3">
    <location>
        <begin position="7"/>
        <end position="166"/>
    </location>
</feature>
<feature type="transmembrane region" description="Helical" evidence="1">
    <location>
        <begin position="195"/>
        <end position="215"/>
    </location>
</feature>
<dbReference type="NCBIfam" id="NF033634">
    <property type="entry name" value="SLATT_1"/>
    <property type="match status" value="1"/>
</dbReference>
<feature type="transmembrane region" description="Helical" evidence="1">
    <location>
        <begin position="52"/>
        <end position="72"/>
    </location>
</feature>
<evidence type="ECO:0000313" key="6">
    <source>
        <dbReference type="Proteomes" id="UP000198614"/>
    </source>
</evidence>
<feature type="domain" description="SMODS and SLOG-associating 2TM effector" evidence="2">
    <location>
        <begin position="169"/>
        <end position="291"/>
    </location>
</feature>
<protein>
    <submittedName>
        <fullName evidence="5">DUF4231 domain-containing protein</fullName>
    </submittedName>
</protein>
<dbReference type="InterPro" id="IPR040884">
    <property type="entry name" value="SLATT_1"/>
</dbReference>
<reference evidence="5" key="2">
    <citation type="submission" date="2022-10" db="EMBL/GenBank/DDBJ databases">
        <title>The complete genomes of actinobacterial strains from the NBC collection.</title>
        <authorList>
            <person name="Joergensen T.S."/>
            <person name="Alvarez Arevalo M."/>
            <person name="Sterndorff E.B."/>
            <person name="Faurdal D."/>
            <person name="Vuksanovic O."/>
            <person name="Mourched A.-S."/>
            <person name="Charusanti P."/>
            <person name="Shaw S."/>
            <person name="Blin K."/>
            <person name="Weber T."/>
        </authorList>
    </citation>
    <scope>NUCLEOTIDE SEQUENCE</scope>
    <source>
        <strain evidence="5">NBC_00489</strain>
    </source>
</reference>
<sequence length="297" mass="32984">MDERALPPLFIENDRLALSRQSEALRATRTQLTVLLSGTAAATLTEHWLGRFWATLAALCYALAAVLGLYTARRRARAHWQAHRAAAEVVKSLAWQYMVHGGAFRTGVVDPDGLFAERLADRLRELRKVGWEDHGGATGGLALVSIAMQITPQMRAVRAKPFEARRDYYVRERVLEQLVWYGKRSAQAHRASSRWSAATAALTLLALVTAALRAYGLLGNWDLNGLFSAAAAAGVAWQEVRRHRPLEYAHALIEQDLDTARLAMGTTVTEEGWADAVEDVERLCSPQHTDWLVRFGS</sequence>
<gene>
    <name evidence="5" type="ORF">OHN36_22845</name>
    <name evidence="4" type="ORF">SAMN05216260_101343</name>
</gene>
<dbReference type="OrthoDB" id="9806639at2"/>
<evidence type="ECO:0000256" key="1">
    <source>
        <dbReference type="SAM" id="Phobius"/>
    </source>
</evidence>
<keyword evidence="1" id="KW-1133">Transmembrane helix</keyword>
<dbReference type="Proteomes" id="UP000198614">
    <property type="component" value="Unassembled WGS sequence"/>
</dbReference>
<dbReference type="EMBL" id="CP108330">
    <property type="protein sequence ID" value="WUR39785.1"/>
    <property type="molecule type" value="Genomic_DNA"/>
</dbReference>
<keyword evidence="7" id="KW-1185">Reference proteome</keyword>
<accession>A0A1G7C3F0</accession>